<protein>
    <submittedName>
        <fullName evidence="2">Alpha/Beta hydrolase protein</fullName>
    </submittedName>
</protein>
<dbReference type="InterPro" id="IPR050309">
    <property type="entry name" value="Type-B_Carboxylest/Lipase"/>
</dbReference>
<organism evidence="2 3">
    <name type="scientific">Myxozyma melibiosi</name>
    <dbReference type="NCBI Taxonomy" id="54550"/>
    <lineage>
        <taxon>Eukaryota</taxon>
        <taxon>Fungi</taxon>
        <taxon>Dikarya</taxon>
        <taxon>Ascomycota</taxon>
        <taxon>Saccharomycotina</taxon>
        <taxon>Lipomycetes</taxon>
        <taxon>Lipomycetales</taxon>
        <taxon>Lipomycetaceae</taxon>
        <taxon>Myxozyma</taxon>
    </lineage>
</organism>
<evidence type="ECO:0000313" key="2">
    <source>
        <dbReference type="EMBL" id="KAK7203061.1"/>
    </source>
</evidence>
<dbReference type="InterPro" id="IPR029058">
    <property type="entry name" value="AB_hydrolase_fold"/>
</dbReference>
<dbReference type="PANTHER" id="PTHR11559">
    <property type="entry name" value="CARBOXYLESTERASE"/>
    <property type="match status" value="1"/>
</dbReference>
<comment type="caution">
    <text evidence="2">The sequence shown here is derived from an EMBL/GenBank/DDBJ whole genome shotgun (WGS) entry which is preliminary data.</text>
</comment>
<accession>A0ABR1EZM6</accession>
<dbReference type="InterPro" id="IPR002018">
    <property type="entry name" value="CarbesteraseB"/>
</dbReference>
<evidence type="ECO:0000259" key="1">
    <source>
        <dbReference type="Pfam" id="PF00135"/>
    </source>
</evidence>
<dbReference type="Pfam" id="PF00135">
    <property type="entry name" value="COesterase"/>
    <property type="match status" value="1"/>
</dbReference>
<dbReference type="GeneID" id="90040936"/>
<feature type="domain" description="Carboxylesterase type B" evidence="1">
    <location>
        <begin position="14"/>
        <end position="527"/>
    </location>
</feature>
<dbReference type="SUPFAM" id="SSF53474">
    <property type="entry name" value="alpha/beta-Hydrolases"/>
    <property type="match status" value="1"/>
</dbReference>
<reference evidence="2 3" key="1">
    <citation type="submission" date="2024-03" db="EMBL/GenBank/DDBJ databases">
        <title>Genome-scale model development and genomic sequencing of the oleaginous clade Lipomyces.</title>
        <authorList>
            <consortium name="Lawrence Berkeley National Laboratory"/>
            <person name="Czajka J.J."/>
            <person name="Han Y."/>
            <person name="Kim J."/>
            <person name="Mondo S.J."/>
            <person name="Hofstad B.A."/>
            <person name="Robles A."/>
            <person name="Haridas S."/>
            <person name="Riley R."/>
            <person name="LaButti K."/>
            <person name="Pangilinan J."/>
            <person name="Andreopoulos W."/>
            <person name="Lipzen A."/>
            <person name="Yan J."/>
            <person name="Wang M."/>
            <person name="Ng V."/>
            <person name="Grigoriev I.V."/>
            <person name="Spatafora J.W."/>
            <person name="Magnuson J.K."/>
            <person name="Baker S.E."/>
            <person name="Pomraning K.R."/>
        </authorList>
    </citation>
    <scope>NUCLEOTIDE SEQUENCE [LARGE SCALE GENOMIC DNA]</scope>
    <source>
        <strain evidence="2 3">Phaff 52-87</strain>
    </source>
</reference>
<gene>
    <name evidence="2" type="ORF">BZA70DRAFT_80848</name>
</gene>
<dbReference type="EMBL" id="JBBJBU010000013">
    <property type="protein sequence ID" value="KAK7203061.1"/>
    <property type="molecule type" value="Genomic_DNA"/>
</dbReference>
<evidence type="ECO:0000313" key="3">
    <source>
        <dbReference type="Proteomes" id="UP001498771"/>
    </source>
</evidence>
<keyword evidence="3" id="KW-1185">Reference proteome</keyword>
<dbReference type="RefSeq" id="XP_064766094.1">
    <property type="nucleotide sequence ID" value="XM_064915424.1"/>
</dbReference>
<proteinExistence type="predicted"/>
<dbReference type="GO" id="GO:0016787">
    <property type="term" value="F:hydrolase activity"/>
    <property type="evidence" value="ECO:0007669"/>
    <property type="project" value="UniProtKB-KW"/>
</dbReference>
<keyword evidence="2" id="KW-0378">Hydrolase</keyword>
<sequence length="548" mass="60027">MTGTIKYTHPLLGELTGVKILGGRVTQFRGVPFASVPGRFRQSVVRDGFDDKTGRDFSGWGPASPQHYDGPFIDGVAFGGKLPPEEHEFDEFKCLNLTISVPTSLLESGDEAKVPVLAWVHGGGLKTGGGACCGLEDCARIVDLSIAEGKPVVAVAIQYRLDIFGFLSSTQLQAYSASHNENPFNYGLWDAVHAFEWIHSFIPGFSGDDKNITAFGESAGASVVSYLMIAKQLPAGLFKRAILQSGIATTIPVNTHDVEQDTYDKLCAFVSSDGSEIDVLLNAEVDKLMEFKSPPFRLQPVVDGVMFTDALRAGDTCRMMYECEWVDEILAGNTGDEGGLFGGFFDRVAATCTPAEAATKLISIFYGPSAATKTSSVLEAFGLSAIATSSDLLTVRSEISALIGALLFDSQAYFLVNYDKYAIKKRDIPTYYYRFAKKNPFPEPPFEQNSHHFVDLLYLFQNVNDRIASLPSVAASASEREFEKKSAVNFAKKWIEFANGEEPWEVGKIGILGDKKGMGEWEVVEEEEFKKRDKVAVEKWDALIRSCL</sequence>
<dbReference type="Gene3D" id="3.40.50.1820">
    <property type="entry name" value="alpha/beta hydrolase"/>
    <property type="match status" value="1"/>
</dbReference>
<name>A0ABR1EZM6_9ASCO</name>
<dbReference type="Proteomes" id="UP001498771">
    <property type="component" value="Unassembled WGS sequence"/>
</dbReference>